<dbReference type="InterPro" id="IPR055060">
    <property type="entry name" value="ACOX_C_alpha1"/>
</dbReference>
<dbReference type="InterPro" id="IPR036250">
    <property type="entry name" value="AcylCo_DH-like_C"/>
</dbReference>
<dbReference type="InterPro" id="IPR006091">
    <property type="entry name" value="Acyl-CoA_Oxase/DH_mid-dom"/>
</dbReference>
<evidence type="ECO:0000259" key="8">
    <source>
        <dbReference type="Pfam" id="PF02770"/>
    </source>
</evidence>
<dbReference type="InterPro" id="IPR009100">
    <property type="entry name" value="AcylCoA_DH/oxidase_NM_dom_sf"/>
</dbReference>
<feature type="domain" description="Acyl-CoA oxidase/dehydrogenase middle" evidence="8">
    <location>
        <begin position="203"/>
        <end position="313"/>
    </location>
</feature>
<dbReference type="InterPro" id="IPR002655">
    <property type="entry name" value="Acyl-CoA_oxidase_C"/>
</dbReference>
<feature type="domain" description="Acyl-CoA oxidase C-alpha1" evidence="9">
    <location>
        <begin position="349"/>
        <end position="508"/>
    </location>
</feature>
<evidence type="ECO:0000256" key="3">
    <source>
        <dbReference type="ARBA" id="ARBA00022630"/>
    </source>
</evidence>
<organism evidence="10 11">
    <name type="scientific">Herbiconiux moechotypicola</name>
    <dbReference type="NCBI Taxonomy" id="637393"/>
    <lineage>
        <taxon>Bacteria</taxon>
        <taxon>Bacillati</taxon>
        <taxon>Actinomycetota</taxon>
        <taxon>Actinomycetes</taxon>
        <taxon>Micrococcales</taxon>
        <taxon>Microbacteriaceae</taxon>
        <taxon>Herbiconiux</taxon>
    </lineage>
</organism>
<keyword evidence="4" id="KW-0274">FAD</keyword>
<evidence type="ECO:0000256" key="1">
    <source>
        <dbReference type="ARBA" id="ARBA00001974"/>
    </source>
</evidence>
<feature type="compositionally biased region" description="Basic and acidic residues" evidence="6">
    <location>
        <begin position="36"/>
        <end position="46"/>
    </location>
</feature>
<feature type="domain" description="Acyl-CoA oxidase C-terminal" evidence="7">
    <location>
        <begin position="568"/>
        <end position="713"/>
    </location>
</feature>
<dbReference type="SUPFAM" id="SSF56645">
    <property type="entry name" value="Acyl-CoA dehydrogenase NM domain-like"/>
    <property type="match status" value="1"/>
</dbReference>
<dbReference type="Pfam" id="PF01756">
    <property type="entry name" value="ACOX"/>
    <property type="match status" value="1"/>
</dbReference>
<dbReference type="Pfam" id="PF22924">
    <property type="entry name" value="ACOX_C_alpha1"/>
    <property type="match status" value="1"/>
</dbReference>
<dbReference type="EMBL" id="BAAAQY010000011">
    <property type="protein sequence ID" value="GAA2245602.1"/>
    <property type="molecule type" value="Genomic_DNA"/>
</dbReference>
<dbReference type="Proteomes" id="UP001500929">
    <property type="component" value="Unassembled WGS sequence"/>
</dbReference>
<evidence type="ECO:0000313" key="10">
    <source>
        <dbReference type="EMBL" id="GAA2245602.1"/>
    </source>
</evidence>
<evidence type="ECO:0000259" key="9">
    <source>
        <dbReference type="Pfam" id="PF22924"/>
    </source>
</evidence>
<dbReference type="PANTHER" id="PTHR10909">
    <property type="entry name" value="ELECTRON TRANSPORT OXIDOREDUCTASE"/>
    <property type="match status" value="1"/>
</dbReference>
<feature type="region of interest" description="Disordered" evidence="6">
    <location>
        <begin position="712"/>
        <end position="746"/>
    </location>
</feature>
<comment type="similarity">
    <text evidence="2">Belongs to the acyl-CoA oxidase family.</text>
</comment>
<proteinExistence type="inferred from homology"/>
<feature type="compositionally biased region" description="Polar residues" evidence="6">
    <location>
        <begin position="1"/>
        <end position="11"/>
    </location>
</feature>
<dbReference type="Gene3D" id="2.40.110.10">
    <property type="entry name" value="Butyryl-CoA Dehydrogenase, subunit A, domain 2"/>
    <property type="match status" value="1"/>
</dbReference>
<keyword evidence="5" id="KW-0560">Oxidoreductase</keyword>
<evidence type="ECO:0000259" key="7">
    <source>
        <dbReference type="Pfam" id="PF01756"/>
    </source>
</evidence>
<dbReference type="InterPro" id="IPR012258">
    <property type="entry name" value="Acyl-CoA_oxidase"/>
</dbReference>
<evidence type="ECO:0000256" key="4">
    <source>
        <dbReference type="ARBA" id="ARBA00022827"/>
    </source>
</evidence>
<sequence>MTNTVGTTPSTPHGEPDGRPLGRDEDAVEPDAIEVELDRSTRREARPSGAGSAASVSAPASDARRAHTNDVVVARTDVEWLGRYLLGTWAEARLASRELTARPEMQRIEGLSLEAHRERVFGQLKLLVENGQVHRAFPASVGGADDHGGNIAGFEELVVADPSLQIKSGVQWGLFGAAVLHLGTERHHKAFLPGIMSLEVPGAFAMTETGHGSDVAAIGTTATYDEAAGEFVIDTPFRGAWKDYLGNAAKDGIAAVLFAHLVTKGVDHGVHAFYVPIRDAATGEFLPGVGGEDDGLKGGLNGIDNGRLHFTGVRIPRENLLNRYGDVDADGTYTSPIASPGRRFFTMLGTLVQGRVSLDGASTAAAKMALKIAITYGNERRQFTAGSDTDEEVLLDYQLHQKRLLPKLATTYAASFAHEVLLTKFDEVFSGAADTDADRQDLETLAAALKPLSTWHALETLQEAREACGGAGFLAENRLTGLRADLDIYATFEGDNHVLLQLVAKRLLSDYGKRFAKADFGVLARYVVEQAAGRTVHGSGLRSLGQTIVDFGSTARSVGQLRDTSSQRQLLTDRVHTMVASVAAKLRPAPRLSQKDAAALFNQHQTEIIEAARAHAELLQWEAFTDAIEGDDPRAAGMDDGTRVVLTWLRDLFGLGLVEKHLSWYLMNGRLSPKRAQAVGLYTERLAARLRPHAQDLVDAFGYGPEHLRAPIATGAEKGRQDEARAYYRDRREAGTLPTPEKSLGK</sequence>
<protein>
    <submittedName>
        <fullName evidence="10">Acyl-CoA dehydrogenase</fullName>
    </submittedName>
</protein>
<evidence type="ECO:0000313" key="11">
    <source>
        <dbReference type="Proteomes" id="UP001500929"/>
    </source>
</evidence>
<feature type="compositionally biased region" description="Basic and acidic residues" evidence="6">
    <location>
        <begin position="717"/>
        <end position="734"/>
    </location>
</feature>
<dbReference type="Gene3D" id="1.20.140.10">
    <property type="entry name" value="Butyryl-CoA Dehydrogenase, subunit A, domain 3"/>
    <property type="match status" value="2"/>
</dbReference>
<keyword evidence="11" id="KW-1185">Reference proteome</keyword>
<keyword evidence="3" id="KW-0285">Flavoprotein</keyword>
<dbReference type="Pfam" id="PF02770">
    <property type="entry name" value="Acyl-CoA_dh_M"/>
    <property type="match status" value="1"/>
</dbReference>
<dbReference type="SUPFAM" id="SSF47203">
    <property type="entry name" value="Acyl-CoA dehydrogenase C-terminal domain-like"/>
    <property type="match status" value="2"/>
</dbReference>
<feature type="compositionally biased region" description="Acidic residues" evidence="6">
    <location>
        <begin position="26"/>
        <end position="35"/>
    </location>
</feature>
<evidence type="ECO:0000256" key="2">
    <source>
        <dbReference type="ARBA" id="ARBA00006288"/>
    </source>
</evidence>
<comment type="caution">
    <text evidence="10">The sequence shown here is derived from an EMBL/GenBank/DDBJ whole genome shotgun (WGS) entry which is preliminary data.</text>
</comment>
<dbReference type="PIRSF" id="PIRSF000168">
    <property type="entry name" value="Acyl-CoA_oxidase"/>
    <property type="match status" value="1"/>
</dbReference>
<feature type="compositionally biased region" description="Basic and acidic residues" evidence="6">
    <location>
        <begin position="14"/>
        <end position="25"/>
    </location>
</feature>
<dbReference type="RefSeq" id="WP_259480556.1">
    <property type="nucleotide sequence ID" value="NZ_BAAAQY010000011.1"/>
</dbReference>
<reference evidence="10 11" key="1">
    <citation type="journal article" date="2019" name="Int. J. Syst. Evol. Microbiol.">
        <title>The Global Catalogue of Microorganisms (GCM) 10K type strain sequencing project: providing services to taxonomists for standard genome sequencing and annotation.</title>
        <authorList>
            <consortium name="The Broad Institute Genomics Platform"/>
            <consortium name="The Broad Institute Genome Sequencing Center for Infectious Disease"/>
            <person name="Wu L."/>
            <person name="Ma J."/>
        </authorList>
    </citation>
    <scope>NUCLEOTIDE SEQUENCE [LARGE SCALE GENOMIC DNA]</scope>
    <source>
        <strain evidence="10 11">JCM 16117</strain>
    </source>
</reference>
<evidence type="ECO:0000256" key="6">
    <source>
        <dbReference type="SAM" id="MobiDB-lite"/>
    </source>
</evidence>
<evidence type="ECO:0000256" key="5">
    <source>
        <dbReference type="ARBA" id="ARBA00023002"/>
    </source>
</evidence>
<feature type="compositionally biased region" description="Low complexity" evidence="6">
    <location>
        <begin position="47"/>
        <end position="61"/>
    </location>
</feature>
<comment type="cofactor">
    <cofactor evidence="1">
        <name>FAD</name>
        <dbReference type="ChEBI" id="CHEBI:57692"/>
    </cofactor>
</comment>
<name>A0ABN3E072_9MICO</name>
<accession>A0ABN3E072</accession>
<gene>
    <name evidence="10" type="ORF">GCM10009851_33680</name>
</gene>
<feature type="region of interest" description="Disordered" evidence="6">
    <location>
        <begin position="1"/>
        <end position="66"/>
    </location>
</feature>
<dbReference type="InterPro" id="IPR046373">
    <property type="entry name" value="Acyl-CoA_Oxase/DH_mid-dom_sf"/>
</dbReference>